<evidence type="ECO:0008006" key="5">
    <source>
        <dbReference type="Google" id="ProtNLM"/>
    </source>
</evidence>
<sequence length="368" mass="42594">MKVALVQDYLIQYGGAERVLEEFCNIFPSAPIFTLVYDKQATGYAFEGRDINTSFLQRFPKPRTSYKLFPLFMPMAIENFDFSQYDLVLSSSYAYANGIITRGSAVHVSYCHSPMRYARLDYKEVTGDSMYPKFIKKIIPFFMPYIRLWDMQSSQRPDYYVCNSKFVESKIKKYYKQNAEVIHPPLNFNKFYITKPKDYFLLTGRMVPYKRFDIAVNAFNDLGLPLKIIGTGPEMKKLQKIAKNNIEFVGLVSEQDLPKYYANAQAFIFPQEEDFGITALESMASGRPVIAYKKGGALESIKENDSGVFFDKQTPEALVEAVKKFQTMEFDSEKIRMSVAKFDKLEFRKKIVDFLNKILEEENKIILA</sequence>
<evidence type="ECO:0000313" key="3">
    <source>
        <dbReference type="EMBL" id="OGZ62105.1"/>
    </source>
</evidence>
<comment type="caution">
    <text evidence="3">The sequence shown here is derived from an EMBL/GenBank/DDBJ whole genome shotgun (WGS) entry which is preliminary data.</text>
</comment>
<dbReference type="SUPFAM" id="SSF53756">
    <property type="entry name" value="UDP-Glycosyltransferase/glycogen phosphorylase"/>
    <property type="match status" value="1"/>
</dbReference>
<feature type="domain" description="Glycosyltransferase subfamily 4-like N-terminal" evidence="2">
    <location>
        <begin position="13"/>
        <end position="187"/>
    </location>
</feature>
<dbReference type="AlphaFoldDB" id="A0A1G2HHY6"/>
<proteinExistence type="predicted"/>
<accession>A0A1G2HHY6</accession>
<dbReference type="Gene3D" id="3.40.50.2000">
    <property type="entry name" value="Glycogen Phosphorylase B"/>
    <property type="match status" value="2"/>
</dbReference>
<evidence type="ECO:0000313" key="4">
    <source>
        <dbReference type="Proteomes" id="UP000178509"/>
    </source>
</evidence>
<dbReference type="EMBL" id="MHOJ01000028">
    <property type="protein sequence ID" value="OGZ62105.1"/>
    <property type="molecule type" value="Genomic_DNA"/>
</dbReference>
<dbReference type="InterPro" id="IPR028098">
    <property type="entry name" value="Glyco_trans_4-like_N"/>
</dbReference>
<dbReference type="Pfam" id="PF13439">
    <property type="entry name" value="Glyco_transf_4"/>
    <property type="match status" value="1"/>
</dbReference>
<evidence type="ECO:0000259" key="2">
    <source>
        <dbReference type="Pfam" id="PF13439"/>
    </source>
</evidence>
<name>A0A1G2HHY6_9BACT</name>
<gene>
    <name evidence="3" type="ORF">A3H51_01500</name>
</gene>
<dbReference type="PANTHER" id="PTHR45947">
    <property type="entry name" value="SULFOQUINOVOSYL TRANSFERASE SQD2"/>
    <property type="match status" value="1"/>
</dbReference>
<dbReference type="Pfam" id="PF00534">
    <property type="entry name" value="Glycos_transf_1"/>
    <property type="match status" value="1"/>
</dbReference>
<dbReference type="InterPro" id="IPR001296">
    <property type="entry name" value="Glyco_trans_1"/>
</dbReference>
<feature type="domain" description="Glycosyl transferase family 1" evidence="1">
    <location>
        <begin position="189"/>
        <end position="329"/>
    </location>
</feature>
<organism evidence="3 4">
    <name type="scientific">Candidatus Spechtbacteria bacterium RIFCSPLOWO2_02_FULL_38_8</name>
    <dbReference type="NCBI Taxonomy" id="1802164"/>
    <lineage>
        <taxon>Bacteria</taxon>
        <taxon>Candidatus Spechtiibacteriota</taxon>
    </lineage>
</organism>
<evidence type="ECO:0000259" key="1">
    <source>
        <dbReference type="Pfam" id="PF00534"/>
    </source>
</evidence>
<reference evidence="3 4" key="1">
    <citation type="journal article" date="2016" name="Nat. Commun.">
        <title>Thousands of microbial genomes shed light on interconnected biogeochemical processes in an aquifer system.</title>
        <authorList>
            <person name="Anantharaman K."/>
            <person name="Brown C.T."/>
            <person name="Hug L.A."/>
            <person name="Sharon I."/>
            <person name="Castelle C.J."/>
            <person name="Probst A.J."/>
            <person name="Thomas B.C."/>
            <person name="Singh A."/>
            <person name="Wilkins M.J."/>
            <person name="Karaoz U."/>
            <person name="Brodie E.L."/>
            <person name="Williams K.H."/>
            <person name="Hubbard S.S."/>
            <person name="Banfield J.F."/>
        </authorList>
    </citation>
    <scope>NUCLEOTIDE SEQUENCE [LARGE SCALE GENOMIC DNA]</scope>
</reference>
<dbReference type="GO" id="GO:0016757">
    <property type="term" value="F:glycosyltransferase activity"/>
    <property type="evidence" value="ECO:0007669"/>
    <property type="project" value="InterPro"/>
</dbReference>
<dbReference type="PANTHER" id="PTHR45947:SF3">
    <property type="entry name" value="SULFOQUINOVOSYL TRANSFERASE SQD2"/>
    <property type="match status" value="1"/>
</dbReference>
<dbReference type="InterPro" id="IPR050194">
    <property type="entry name" value="Glycosyltransferase_grp1"/>
</dbReference>
<protein>
    <recommendedName>
        <fullName evidence="5">Glycosyl transferase family 1 domain-containing protein</fullName>
    </recommendedName>
</protein>
<dbReference type="STRING" id="1802164.A3H51_01500"/>
<dbReference type="Proteomes" id="UP000178509">
    <property type="component" value="Unassembled WGS sequence"/>
</dbReference>